<feature type="chain" id="PRO_5037717523" evidence="1">
    <location>
        <begin position="21"/>
        <end position="245"/>
    </location>
</feature>
<sequence length="245" mass="26666">MKNIITFLTSWLLFTAAVNAEDGFKSIFNGKDLSGWEGQEGLWSVKDNAIVGSTEGVELKANTFLVWKEGEVSNFHLKLRLKIAGENNSGVMYRAQSVEGAAHALSGPQLDVHPKHEYMGMYYSEGTGRGIVARRGQKVLVTDKVNAKGKSLPEVKGKVGSDEEFDVYEWNDYEVIAVGKRMIHKVNGVVTVAVADRFPGAQTSGLIGIQLHRGPAMQAYVKDIRLKKLSGDAAKSALREAVAGN</sequence>
<dbReference type="AlphaFoldDB" id="A0A934RYY9"/>
<dbReference type="Proteomes" id="UP000617628">
    <property type="component" value="Unassembled WGS sequence"/>
</dbReference>
<dbReference type="InterPro" id="IPR010496">
    <property type="entry name" value="AL/BT2_dom"/>
</dbReference>
<evidence type="ECO:0000313" key="4">
    <source>
        <dbReference type="Proteomes" id="UP000617628"/>
    </source>
</evidence>
<comment type="caution">
    <text evidence="3">The sequence shown here is derived from an EMBL/GenBank/DDBJ whole genome shotgun (WGS) entry which is preliminary data.</text>
</comment>
<dbReference type="GO" id="GO:0016787">
    <property type="term" value="F:hydrolase activity"/>
    <property type="evidence" value="ECO:0007669"/>
    <property type="project" value="InterPro"/>
</dbReference>
<name>A0A934RYY9_9BACT</name>
<accession>A0A934RYY9</accession>
<dbReference type="Pfam" id="PF06439">
    <property type="entry name" value="3keto-disac_hyd"/>
    <property type="match status" value="1"/>
</dbReference>
<gene>
    <name evidence="3" type="ORF">JIN87_11230</name>
</gene>
<keyword evidence="4" id="KW-1185">Reference proteome</keyword>
<evidence type="ECO:0000256" key="1">
    <source>
        <dbReference type="SAM" id="SignalP"/>
    </source>
</evidence>
<feature type="domain" description="3-keto-alpha-glucoside-1,2-lyase/3-keto-2-hydroxy-glucal hydratase" evidence="2">
    <location>
        <begin position="23"/>
        <end position="227"/>
    </location>
</feature>
<dbReference type="RefSeq" id="WP_200355656.1">
    <property type="nucleotide sequence ID" value="NZ_JAENIL010000018.1"/>
</dbReference>
<protein>
    <submittedName>
        <fullName evidence="3">DUF1080 domain-containing protein</fullName>
    </submittedName>
</protein>
<proteinExistence type="predicted"/>
<dbReference type="EMBL" id="JAENIL010000018">
    <property type="protein sequence ID" value="MBK1877441.1"/>
    <property type="molecule type" value="Genomic_DNA"/>
</dbReference>
<dbReference type="Gene3D" id="2.60.120.560">
    <property type="entry name" value="Exo-inulinase, domain 1"/>
    <property type="match status" value="1"/>
</dbReference>
<keyword evidence="1" id="KW-0732">Signal</keyword>
<reference evidence="3" key="1">
    <citation type="submission" date="2021-01" db="EMBL/GenBank/DDBJ databases">
        <title>Modified the classification status of verrucomicrobia.</title>
        <authorList>
            <person name="Feng X."/>
        </authorList>
    </citation>
    <scope>NUCLEOTIDE SEQUENCE</scope>
    <source>
        <strain evidence="3">KCTC 13126</strain>
    </source>
</reference>
<evidence type="ECO:0000259" key="2">
    <source>
        <dbReference type="Pfam" id="PF06439"/>
    </source>
</evidence>
<evidence type="ECO:0000313" key="3">
    <source>
        <dbReference type="EMBL" id="MBK1877441.1"/>
    </source>
</evidence>
<feature type="signal peptide" evidence="1">
    <location>
        <begin position="1"/>
        <end position="20"/>
    </location>
</feature>
<organism evidence="3 4">
    <name type="scientific">Pelagicoccus mobilis</name>
    <dbReference type="NCBI Taxonomy" id="415221"/>
    <lineage>
        <taxon>Bacteria</taxon>
        <taxon>Pseudomonadati</taxon>
        <taxon>Verrucomicrobiota</taxon>
        <taxon>Opitutia</taxon>
        <taxon>Puniceicoccales</taxon>
        <taxon>Pelagicoccaceae</taxon>
        <taxon>Pelagicoccus</taxon>
    </lineage>
</organism>